<evidence type="ECO:0000313" key="7">
    <source>
        <dbReference type="Proteomes" id="UP000254603"/>
    </source>
</evidence>
<evidence type="ECO:0000313" key="6">
    <source>
        <dbReference type="EMBL" id="SUA53350.1"/>
    </source>
</evidence>
<dbReference type="Proteomes" id="UP000254603">
    <property type="component" value="Unassembled WGS sequence"/>
</dbReference>
<evidence type="ECO:0000256" key="1">
    <source>
        <dbReference type="ARBA" id="ARBA00004219"/>
    </source>
</evidence>
<dbReference type="InterPro" id="IPR006914">
    <property type="entry name" value="VENN_dom"/>
</dbReference>
<dbReference type="AlphaFoldDB" id="A0A378XDJ7"/>
<keyword evidence="4" id="KW-0843">Virulence</keyword>
<dbReference type="Pfam" id="PF04829">
    <property type="entry name" value="PT-VENN"/>
    <property type="match status" value="1"/>
</dbReference>
<dbReference type="GO" id="GO:0090729">
    <property type="term" value="F:toxin activity"/>
    <property type="evidence" value="ECO:0007669"/>
    <property type="project" value="UniProtKB-KW"/>
</dbReference>
<keyword evidence="2" id="KW-0800">Toxin</keyword>
<proteinExistence type="predicted"/>
<feature type="domain" description="VENN motif-containing" evidence="5">
    <location>
        <begin position="308"/>
        <end position="357"/>
    </location>
</feature>
<organism evidence="6 7">
    <name type="scientific">Oligella ureolytica</name>
    <dbReference type="NCBI Taxonomy" id="90244"/>
    <lineage>
        <taxon>Bacteria</taxon>
        <taxon>Pseudomonadati</taxon>
        <taxon>Pseudomonadota</taxon>
        <taxon>Betaproteobacteria</taxon>
        <taxon>Burkholderiales</taxon>
        <taxon>Alcaligenaceae</taxon>
        <taxon>Oligella</taxon>
    </lineage>
</organism>
<reference evidence="6 7" key="1">
    <citation type="submission" date="2018-06" db="EMBL/GenBank/DDBJ databases">
        <authorList>
            <consortium name="Pathogen Informatics"/>
            <person name="Doyle S."/>
        </authorList>
    </citation>
    <scope>NUCLEOTIDE SEQUENCE [LARGE SCALE GENOMIC DNA]</scope>
    <source>
        <strain evidence="6 7">NCTC11997</strain>
    </source>
</reference>
<dbReference type="RefSeq" id="WP_115148540.1">
    <property type="nucleotide sequence ID" value="NZ_CP065725.1"/>
</dbReference>
<protein>
    <submittedName>
        <fullName evidence="6">Possible hemagglutinin (DUF638)</fullName>
    </submittedName>
</protein>
<evidence type="ECO:0000259" key="5">
    <source>
        <dbReference type="Pfam" id="PF04829"/>
    </source>
</evidence>
<dbReference type="STRING" id="1122619.GCA_000373745_02108"/>
<gene>
    <name evidence="6" type="ORF">NCTC11997_01120</name>
</gene>
<evidence type="ECO:0000256" key="3">
    <source>
        <dbReference type="ARBA" id="ARBA00022913"/>
    </source>
</evidence>
<evidence type="ECO:0000256" key="4">
    <source>
        <dbReference type="ARBA" id="ARBA00023026"/>
    </source>
</evidence>
<name>A0A378XDJ7_9BURK</name>
<evidence type="ECO:0000256" key="2">
    <source>
        <dbReference type="ARBA" id="ARBA00022656"/>
    </source>
</evidence>
<dbReference type="EMBL" id="UGSB01000001">
    <property type="protein sequence ID" value="SUA53350.1"/>
    <property type="molecule type" value="Genomic_DNA"/>
</dbReference>
<sequence>MGSLGSLTSLSAGGSTTLAEAAGHNRFSTGTLSASDLANHADVKGSSIGLGASGGVNSSGSGDGVFDQRQSTSDKSGLASLEASGSVGFGQVSDSEGSTTYSGINTKNILITDAAKQTLLTGLSAEAMADRVFTATTTENAEALSGALENRFDAAALQKELDTQRAVSQAFSQNVQSAKAELNQAADRLTADYEAGRISQAEYDAKRQQLDNGALLLSTIAAGLSAPTDSALGIATATLSPSFAKEIGQYFKSTNREGSTEHLIAHGLLAAAVAATGGNNALSAAGAAMSAEAAAPMLAHYLYGKEAADLNADEKATISSITSLVGAGVGGITGTDSGIAQGAKSAGTAVDNNWMSDYRGIFGVNQWGPGAASLVDAKLKENPDITPEELQSELKDYMTGAGYESGVSDGVVVWMVAPSAALGAGATTAAVAPGVIAMIPSLGTGLKVYGLASLESVTGGIGTSSFLNEDYKLSNLAYDLSVGVVIDSTVKKLIEKSAVKGVSKRYVETKGAVTNHFLGDGVSSAISNKLGSKDATLVPKTNWPKLLRSNDD</sequence>
<comment type="subcellular location">
    <subcellularLocation>
        <location evidence="1">Target cell</location>
        <location evidence="1">Target cell cytoplasm</location>
    </subcellularLocation>
</comment>
<accession>A0A378XDJ7</accession>
<keyword evidence="3" id="KW-1266">Target cell cytoplasm</keyword>